<feature type="compositionally biased region" description="Basic and acidic residues" evidence="1">
    <location>
        <begin position="36"/>
        <end position="46"/>
    </location>
</feature>
<protein>
    <submittedName>
        <fullName evidence="2">Uncharacterized protein</fullName>
    </submittedName>
</protein>
<sequence>MYTHERIQRQSITIKRYYHKEVFTKNAEIEEGAGAVKDELPRKDPEEPMASTELEAAGPSSDAQDEVWQ</sequence>
<gene>
    <name evidence="2" type="ORF">Moror_4108</name>
</gene>
<dbReference type="HOGENOM" id="CLU_2776500_0_0_1"/>
<evidence type="ECO:0000313" key="2">
    <source>
        <dbReference type="EMBL" id="ESK90722.1"/>
    </source>
</evidence>
<accession>V2XAG7</accession>
<proteinExistence type="predicted"/>
<dbReference type="EMBL" id="AWSO01000413">
    <property type="protein sequence ID" value="ESK90722.1"/>
    <property type="molecule type" value="Genomic_DNA"/>
</dbReference>
<feature type="region of interest" description="Disordered" evidence="1">
    <location>
        <begin position="28"/>
        <end position="69"/>
    </location>
</feature>
<evidence type="ECO:0000313" key="3">
    <source>
        <dbReference type="Proteomes" id="UP000017559"/>
    </source>
</evidence>
<evidence type="ECO:0000256" key="1">
    <source>
        <dbReference type="SAM" id="MobiDB-lite"/>
    </source>
</evidence>
<reference evidence="2 3" key="1">
    <citation type="journal article" date="2014" name="BMC Genomics">
        <title>Genome and secretome analysis of the hemibiotrophic fungal pathogen, Moniliophthora roreri, which causes frosty pod rot disease of cacao: mechanisms of the biotrophic and necrotrophic phases.</title>
        <authorList>
            <person name="Meinhardt L.W."/>
            <person name="Costa G.G.L."/>
            <person name="Thomazella D.P.T."/>
            <person name="Teixeira P.J.P.L."/>
            <person name="Carazzolle M.F."/>
            <person name="Schuster S.C."/>
            <person name="Carlson J.E."/>
            <person name="Guiltinan M.J."/>
            <person name="Mieczkowski P."/>
            <person name="Farmer A."/>
            <person name="Ramaraj T."/>
            <person name="Crozier J."/>
            <person name="Davis R.E."/>
            <person name="Shao J."/>
            <person name="Melnick R.L."/>
            <person name="Pereira G.A.G."/>
            <person name="Bailey B.A."/>
        </authorList>
    </citation>
    <scope>NUCLEOTIDE SEQUENCE [LARGE SCALE GENOMIC DNA]</scope>
    <source>
        <strain evidence="2 3">MCA 2997</strain>
    </source>
</reference>
<dbReference type="KEGG" id="mrr:Moror_4108"/>
<dbReference type="Proteomes" id="UP000017559">
    <property type="component" value="Unassembled WGS sequence"/>
</dbReference>
<keyword evidence="3" id="KW-1185">Reference proteome</keyword>
<organism evidence="2 3">
    <name type="scientific">Moniliophthora roreri (strain MCA 2997)</name>
    <name type="common">Cocoa frosty pod rot fungus</name>
    <name type="synonym">Crinipellis roreri</name>
    <dbReference type="NCBI Taxonomy" id="1381753"/>
    <lineage>
        <taxon>Eukaryota</taxon>
        <taxon>Fungi</taxon>
        <taxon>Dikarya</taxon>
        <taxon>Basidiomycota</taxon>
        <taxon>Agaricomycotina</taxon>
        <taxon>Agaricomycetes</taxon>
        <taxon>Agaricomycetidae</taxon>
        <taxon>Agaricales</taxon>
        <taxon>Marasmiineae</taxon>
        <taxon>Marasmiaceae</taxon>
        <taxon>Moniliophthora</taxon>
    </lineage>
</organism>
<comment type="caution">
    <text evidence="2">The sequence shown here is derived from an EMBL/GenBank/DDBJ whole genome shotgun (WGS) entry which is preliminary data.</text>
</comment>
<name>V2XAG7_MONRO</name>
<dbReference type="AlphaFoldDB" id="V2XAG7"/>